<dbReference type="AlphaFoldDB" id="A0A383E358"/>
<evidence type="ECO:0000256" key="3">
    <source>
        <dbReference type="ARBA" id="ARBA00022840"/>
    </source>
</evidence>
<dbReference type="InterPro" id="IPR027417">
    <property type="entry name" value="P-loop_NTPase"/>
</dbReference>
<feature type="non-terminal residue" evidence="5">
    <location>
        <position position="66"/>
    </location>
</feature>
<evidence type="ECO:0000256" key="1">
    <source>
        <dbReference type="ARBA" id="ARBA00022448"/>
    </source>
</evidence>
<evidence type="ECO:0000313" key="5">
    <source>
        <dbReference type="EMBL" id="SVE51226.1"/>
    </source>
</evidence>
<dbReference type="GO" id="GO:0016887">
    <property type="term" value="F:ATP hydrolysis activity"/>
    <property type="evidence" value="ECO:0007669"/>
    <property type="project" value="InterPro"/>
</dbReference>
<evidence type="ECO:0000259" key="4">
    <source>
        <dbReference type="Pfam" id="PF00005"/>
    </source>
</evidence>
<dbReference type="SUPFAM" id="SSF52540">
    <property type="entry name" value="P-loop containing nucleoside triphosphate hydrolases"/>
    <property type="match status" value="1"/>
</dbReference>
<name>A0A383E358_9ZZZZ</name>
<dbReference type="GO" id="GO:0005524">
    <property type="term" value="F:ATP binding"/>
    <property type="evidence" value="ECO:0007669"/>
    <property type="project" value="UniProtKB-KW"/>
</dbReference>
<reference evidence="5" key="1">
    <citation type="submission" date="2018-05" db="EMBL/GenBank/DDBJ databases">
        <authorList>
            <person name="Lanie J.A."/>
            <person name="Ng W.-L."/>
            <person name="Kazmierczak K.M."/>
            <person name="Andrzejewski T.M."/>
            <person name="Davidsen T.M."/>
            <person name="Wayne K.J."/>
            <person name="Tettelin H."/>
            <person name="Glass J.I."/>
            <person name="Rusch D."/>
            <person name="Podicherti R."/>
            <person name="Tsui H.-C.T."/>
            <person name="Winkler M.E."/>
        </authorList>
    </citation>
    <scope>NUCLEOTIDE SEQUENCE</scope>
</reference>
<dbReference type="PANTHER" id="PTHR45772:SF9">
    <property type="entry name" value="CONSERVED COMPONENT OF ABC TRANSPORTER FOR NATURAL AMINO ACIDS"/>
    <property type="match status" value="1"/>
</dbReference>
<proteinExistence type="predicted"/>
<feature type="domain" description="ABC transporter" evidence="4">
    <location>
        <begin position="23"/>
        <end position="64"/>
    </location>
</feature>
<dbReference type="GO" id="GO:0005886">
    <property type="term" value="C:plasma membrane"/>
    <property type="evidence" value="ECO:0007669"/>
    <property type="project" value="TreeGrafter"/>
</dbReference>
<dbReference type="InterPro" id="IPR051120">
    <property type="entry name" value="ABC_AA/LPS_Transport"/>
</dbReference>
<keyword evidence="3" id="KW-0067">ATP-binding</keyword>
<organism evidence="5">
    <name type="scientific">marine metagenome</name>
    <dbReference type="NCBI Taxonomy" id="408172"/>
    <lineage>
        <taxon>unclassified sequences</taxon>
        <taxon>metagenomes</taxon>
        <taxon>ecological metagenomes</taxon>
    </lineage>
</organism>
<dbReference type="Gene3D" id="3.40.50.300">
    <property type="entry name" value="P-loop containing nucleotide triphosphate hydrolases"/>
    <property type="match status" value="1"/>
</dbReference>
<dbReference type="PANTHER" id="PTHR45772">
    <property type="entry name" value="CONSERVED COMPONENT OF ABC TRANSPORTER FOR NATURAL AMINO ACIDS-RELATED"/>
    <property type="match status" value="1"/>
</dbReference>
<dbReference type="InterPro" id="IPR003439">
    <property type="entry name" value="ABC_transporter-like_ATP-bd"/>
</dbReference>
<dbReference type="Pfam" id="PF00005">
    <property type="entry name" value="ABC_tran"/>
    <property type="match status" value="1"/>
</dbReference>
<keyword evidence="1" id="KW-0813">Transport</keyword>
<protein>
    <recommendedName>
        <fullName evidence="4">ABC transporter domain-containing protein</fullName>
    </recommendedName>
</protein>
<evidence type="ECO:0000256" key="2">
    <source>
        <dbReference type="ARBA" id="ARBA00022741"/>
    </source>
</evidence>
<gene>
    <name evidence="5" type="ORF">METZ01_LOCUS504080</name>
</gene>
<sequence length="66" mass="7220">MFEDTALSLRQVSKRFGGLVAVDDVSFDVRQHEILGLIGPNGSGKTTLLNMISGRLRLTSGRIDLF</sequence>
<dbReference type="EMBL" id="UINC01222438">
    <property type="protein sequence ID" value="SVE51226.1"/>
    <property type="molecule type" value="Genomic_DNA"/>
</dbReference>
<accession>A0A383E358</accession>
<keyword evidence="2" id="KW-0547">Nucleotide-binding</keyword>